<organism evidence="1 2">
    <name type="scientific">Williamwhitmania taraxaci</name>
    <dbReference type="NCBI Taxonomy" id="1640674"/>
    <lineage>
        <taxon>Bacteria</taxon>
        <taxon>Pseudomonadati</taxon>
        <taxon>Bacteroidota</taxon>
        <taxon>Bacteroidia</taxon>
        <taxon>Bacteroidales</taxon>
        <taxon>Williamwhitmaniaceae</taxon>
        <taxon>Williamwhitmania</taxon>
    </lineage>
</organism>
<evidence type="ECO:0000313" key="1">
    <source>
        <dbReference type="EMBL" id="SDD10683.1"/>
    </source>
</evidence>
<gene>
    <name evidence="1" type="ORF">SAMN05216323_10858</name>
</gene>
<dbReference type="STRING" id="1640674.SAMN05216323_10858"/>
<evidence type="ECO:0000313" key="2">
    <source>
        <dbReference type="Proteomes" id="UP000199452"/>
    </source>
</evidence>
<dbReference type="Proteomes" id="UP000199452">
    <property type="component" value="Unassembled WGS sequence"/>
</dbReference>
<dbReference type="RefSeq" id="WP_125869910.1">
    <property type="nucleotide sequence ID" value="NZ_FMYP01000085.1"/>
</dbReference>
<keyword evidence="2" id="KW-1185">Reference proteome</keyword>
<name>A0A1G6S1X9_9BACT</name>
<accession>A0A1G6S1X9</accession>
<dbReference type="EMBL" id="FMYP01000085">
    <property type="protein sequence ID" value="SDD10683.1"/>
    <property type="molecule type" value="Genomic_DNA"/>
</dbReference>
<proteinExistence type="predicted"/>
<dbReference type="OrthoDB" id="594666at2"/>
<evidence type="ECO:0008006" key="3">
    <source>
        <dbReference type="Google" id="ProtNLM"/>
    </source>
</evidence>
<sequence>MVNADTFYGLLAGTIERTPENDQEINALIEQYPWFEAAHIFDATRQGDGQQIRIRVAALYAQSRLLLQQYITKHNRTTTPKEIDTQEYEELAKPVLVEVDLLEITENSQAEKIIESQNSLPNSLPSKDLIELDEVDEKVDLIDAFLKAAPRITPPKELPTDQEDISLESLKEPQDVATEMLARIFVEQKLFEKAIAAYEKLCLKYPEKSAYFASQIEEVKKKLQ</sequence>
<dbReference type="AlphaFoldDB" id="A0A1G6S1X9"/>
<protein>
    <recommendedName>
        <fullName evidence="3">Tetratricopeptide repeat-containing protein</fullName>
    </recommendedName>
</protein>
<reference evidence="1 2" key="1">
    <citation type="submission" date="2016-09" db="EMBL/GenBank/DDBJ databases">
        <authorList>
            <person name="Capua I."/>
            <person name="De Benedictis P."/>
            <person name="Joannis T."/>
            <person name="Lombin L.H."/>
            <person name="Cattoli G."/>
        </authorList>
    </citation>
    <scope>NUCLEOTIDE SEQUENCE [LARGE SCALE GENOMIC DNA]</scope>
    <source>
        <strain evidence="1 2">A7P-90m</strain>
    </source>
</reference>